<name>A0A2J7PUM4_9NEOP</name>
<proteinExistence type="predicted"/>
<accession>A0A2J7PUM4</accession>
<organism evidence="1 2">
    <name type="scientific">Cryptotermes secundus</name>
    <dbReference type="NCBI Taxonomy" id="105785"/>
    <lineage>
        <taxon>Eukaryota</taxon>
        <taxon>Metazoa</taxon>
        <taxon>Ecdysozoa</taxon>
        <taxon>Arthropoda</taxon>
        <taxon>Hexapoda</taxon>
        <taxon>Insecta</taxon>
        <taxon>Pterygota</taxon>
        <taxon>Neoptera</taxon>
        <taxon>Polyneoptera</taxon>
        <taxon>Dictyoptera</taxon>
        <taxon>Blattodea</taxon>
        <taxon>Blattoidea</taxon>
        <taxon>Termitoidae</taxon>
        <taxon>Kalotermitidae</taxon>
        <taxon>Cryptotermitinae</taxon>
        <taxon>Cryptotermes</taxon>
    </lineage>
</organism>
<dbReference type="EMBL" id="NEVH01021195">
    <property type="protein sequence ID" value="PNF20026.1"/>
    <property type="molecule type" value="Genomic_DNA"/>
</dbReference>
<dbReference type="Proteomes" id="UP000235965">
    <property type="component" value="Unassembled WGS sequence"/>
</dbReference>
<protein>
    <recommendedName>
        <fullName evidence="3">Reverse transcriptase domain-containing protein</fullName>
    </recommendedName>
</protein>
<gene>
    <name evidence="1" type="ORF">B7P43_G05944</name>
</gene>
<evidence type="ECO:0008006" key="3">
    <source>
        <dbReference type="Google" id="ProtNLM"/>
    </source>
</evidence>
<reference evidence="1 2" key="1">
    <citation type="submission" date="2017-12" db="EMBL/GenBank/DDBJ databases">
        <title>Hemimetabolous genomes reveal molecular basis of termite eusociality.</title>
        <authorList>
            <person name="Harrison M.C."/>
            <person name="Jongepier E."/>
            <person name="Robertson H.M."/>
            <person name="Arning N."/>
            <person name="Bitard-Feildel T."/>
            <person name="Chao H."/>
            <person name="Childers C.P."/>
            <person name="Dinh H."/>
            <person name="Doddapaneni H."/>
            <person name="Dugan S."/>
            <person name="Gowin J."/>
            <person name="Greiner C."/>
            <person name="Han Y."/>
            <person name="Hu H."/>
            <person name="Hughes D.S.T."/>
            <person name="Huylmans A.-K."/>
            <person name="Kemena C."/>
            <person name="Kremer L.P.M."/>
            <person name="Lee S.L."/>
            <person name="Lopez-Ezquerra A."/>
            <person name="Mallet L."/>
            <person name="Monroy-Kuhn J.M."/>
            <person name="Moser A."/>
            <person name="Murali S.C."/>
            <person name="Muzny D.M."/>
            <person name="Otani S."/>
            <person name="Piulachs M.-D."/>
            <person name="Poelchau M."/>
            <person name="Qu J."/>
            <person name="Schaub F."/>
            <person name="Wada-Katsumata A."/>
            <person name="Worley K.C."/>
            <person name="Xie Q."/>
            <person name="Ylla G."/>
            <person name="Poulsen M."/>
            <person name="Gibbs R.A."/>
            <person name="Schal C."/>
            <person name="Richards S."/>
            <person name="Belles X."/>
            <person name="Korb J."/>
            <person name="Bornberg-Bauer E."/>
        </authorList>
    </citation>
    <scope>NUCLEOTIDE SEQUENCE [LARGE SCALE GENOMIC DNA]</scope>
    <source>
        <tissue evidence="1">Whole body</tissue>
    </source>
</reference>
<dbReference type="AlphaFoldDB" id="A0A2J7PUM4"/>
<comment type="caution">
    <text evidence="1">The sequence shown here is derived from an EMBL/GenBank/DDBJ whole genome shotgun (WGS) entry which is preliminary data.</text>
</comment>
<evidence type="ECO:0000313" key="2">
    <source>
        <dbReference type="Proteomes" id="UP000235965"/>
    </source>
</evidence>
<dbReference type="InParanoid" id="A0A2J7PUM4"/>
<evidence type="ECO:0000313" key="1">
    <source>
        <dbReference type="EMBL" id="PNF20026.1"/>
    </source>
</evidence>
<keyword evidence="2" id="KW-1185">Reference proteome</keyword>
<sequence>MTCPQVTMNNMQISVQTELKYVGLYLDQKLTWQKHVKTERQNLNLKLREMSWLLGHKSKLSIEKKLLLYECTIEPTWTYGIQLWGCVKPSNTKIIKISIQILALSNPTVSSTDSPCYAIAYFLHRILSPLAGNIDSSAKNSIHFTK</sequence>